<accession>A0A915LE76</accession>
<proteinExistence type="predicted"/>
<sequence>MKLCHVSIANIAKSGGHKLPVEEPNDNRRGSAGKFDVQFYLIVQCDVLVGELFNEFGRFGFGGFLLY</sequence>
<name>A0A915LE76_ROMCU</name>
<reference evidence="2" key="1">
    <citation type="submission" date="2022-11" db="UniProtKB">
        <authorList>
            <consortium name="WormBaseParasite"/>
        </authorList>
    </citation>
    <scope>IDENTIFICATION</scope>
</reference>
<organism evidence="1 2">
    <name type="scientific">Romanomermis culicivorax</name>
    <name type="common">Nematode worm</name>
    <dbReference type="NCBI Taxonomy" id="13658"/>
    <lineage>
        <taxon>Eukaryota</taxon>
        <taxon>Metazoa</taxon>
        <taxon>Ecdysozoa</taxon>
        <taxon>Nematoda</taxon>
        <taxon>Enoplea</taxon>
        <taxon>Dorylaimia</taxon>
        <taxon>Mermithida</taxon>
        <taxon>Mermithoidea</taxon>
        <taxon>Mermithidae</taxon>
        <taxon>Romanomermis</taxon>
    </lineage>
</organism>
<protein>
    <submittedName>
        <fullName evidence="2">Uncharacterized protein</fullName>
    </submittedName>
</protein>
<dbReference type="AlphaFoldDB" id="A0A915LE76"/>
<dbReference type="WBParaSite" id="nRc.2.0.1.t48146-RA">
    <property type="protein sequence ID" value="nRc.2.0.1.t48146-RA"/>
    <property type="gene ID" value="nRc.2.0.1.g48146"/>
</dbReference>
<dbReference type="Proteomes" id="UP000887565">
    <property type="component" value="Unplaced"/>
</dbReference>
<evidence type="ECO:0000313" key="2">
    <source>
        <dbReference type="WBParaSite" id="nRc.2.0.1.t48146-RA"/>
    </source>
</evidence>
<evidence type="ECO:0000313" key="1">
    <source>
        <dbReference type="Proteomes" id="UP000887565"/>
    </source>
</evidence>
<keyword evidence="1" id="KW-1185">Reference proteome</keyword>